<dbReference type="GO" id="GO:0006457">
    <property type="term" value="P:protein folding"/>
    <property type="evidence" value="ECO:0007669"/>
    <property type="project" value="InterPro"/>
</dbReference>
<evidence type="ECO:0000256" key="2">
    <source>
        <dbReference type="ARBA" id="ARBA00022737"/>
    </source>
</evidence>
<keyword evidence="2" id="KW-0677">Repeat</keyword>
<feature type="domain" description="J" evidence="9">
    <location>
        <begin position="23"/>
        <end position="88"/>
    </location>
</feature>
<dbReference type="InterPro" id="IPR001305">
    <property type="entry name" value="HSP_DnaJ_Cys-rich_dom"/>
</dbReference>
<keyword evidence="8" id="KW-0732">Signal</keyword>
<dbReference type="Pfam" id="PF00226">
    <property type="entry name" value="DnaJ"/>
    <property type="match status" value="1"/>
</dbReference>
<keyword evidence="1 6" id="KW-0479">Metal-binding</keyword>
<name>A0AA40KDC9_9PEZI</name>
<comment type="caution">
    <text evidence="11">The sequence shown here is derived from an EMBL/GenBank/DDBJ whole genome shotgun (WGS) entry which is preliminary data.</text>
</comment>
<feature type="zinc finger region" description="CR-type" evidence="6">
    <location>
        <begin position="145"/>
        <end position="227"/>
    </location>
</feature>
<evidence type="ECO:0000256" key="8">
    <source>
        <dbReference type="SAM" id="SignalP"/>
    </source>
</evidence>
<evidence type="ECO:0000256" key="1">
    <source>
        <dbReference type="ARBA" id="ARBA00022723"/>
    </source>
</evidence>
<evidence type="ECO:0000313" key="12">
    <source>
        <dbReference type="Proteomes" id="UP001172155"/>
    </source>
</evidence>
<proteinExistence type="predicted"/>
<feature type="domain" description="CR-type" evidence="10">
    <location>
        <begin position="145"/>
        <end position="227"/>
    </location>
</feature>
<dbReference type="Gene3D" id="2.10.230.10">
    <property type="entry name" value="Heat shock protein DnaJ, cysteine-rich domain"/>
    <property type="match status" value="1"/>
</dbReference>
<dbReference type="SUPFAM" id="SSF46565">
    <property type="entry name" value="Chaperone J-domain"/>
    <property type="match status" value="1"/>
</dbReference>
<keyword evidence="3 6" id="KW-0863">Zinc-finger</keyword>
<reference evidence="11" key="1">
    <citation type="submission" date="2023-06" db="EMBL/GenBank/DDBJ databases">
        <title>Genome-scale phylogeny and comparative genomics of the fungal order Sordariales.</title>
        <authorList>
            <consortium name="Lawrence Berkeley National Laboratory"/>
            <person name="Hensen N."/>
            <person name="Bonometti L."/>
            <person name="Westerberg I."/>
            <person name="Brannstrom I.O."/>
            <person name="Guillou S."/>
            <person name="Cros-Aarteil S."/>
            <person name="Calhoun S."/>
            <person name="Haridas S."/>
            <person name="Kuo A."/>
            <person name="Mondo S."/>
            <person name="Pangilinan J."/>
            <person name="Riley R."/>
            <person name="LaButti K."/>
            <person name="Andreopoulos B."/>
            <person name="Lipzen A."/>
            <person name="Chen C."/>
            <person name="Yanf M."/>
            <person name="Daum C."/>
            <person name="Ng V."/>
            <person name="Clum A."/>
            <person name="Steindorff A."/>
            <person name="Ohm R."/>
            <person name="Martin F."/>
            <person name="Silar P."/>
            <person name="Natvig D."/>
            <person name="Lalanne C."/>
            <person name="Gautier V."/>
            <person name="Ament-velasquez S.L."/>
            <person name="Kruys A."/>
            <person name="Hutchinson M.I."/>
            <person name="Powell A.J."/>
            <person name="Barry K."/>
            <person name="Miller A.N."/>
            <person name="Grigoriev I.V."/>
            <person name="Debuchy R."/>
            <person name="Gladieux P."/>
            <person name="Thoren M.H."/>
            <person name="Johannesson H."/>
        </authorList>
    </citation>
    <scope>NUCLEOTIDE SEQUENCE</scope>
    <source>
        <strain evidence="11">SMH3187-1</strain>
    </source>
</reference>
<evidence type="ECO:0000313" key="11">
    <source>
        <dbReference type="EMBL" id="KAK0755008.1"/>
    </source>
</evidence>
<dbReference type="GO" id="GO:0008270">
    <property type="term" value="F:zinc ion binding"/>
    <property type="evidence" value="ECO:0007669"/>
    <property type="project" value="UniProtKB-KW"/>
</dbReference>
<evidence type="ECO:0000256" key="7">
    <source>
        <dbReference type="SAM" id="MobiDB-lite"/>
    </source>
</evidence>
<dbReference type="SMART" id="SM00271">
    <property type="entry name" value="DnaJ"/>
    <property type="match status" value="1"/>
</dbReference>
<gene>
    <name evidence="11" type="ORF">B0T18DRAFT_335875</name>
</gene>
<dbReference type="InterPro" id="IPR036869">
    <property type="entry name" value="J_dom_sf"/>
</dbReference>
<dbReference type="Pfam" id="PF01556">
    <property type="entry name" value="DnaJ_C"/>
    <property type="match status" value="1"/>
</dbReference>
<dbReference type="Gene3D" id="1.10.287.110">
    <property type="entry name" value="DnaJ domain"/>
    <property type="match status" value="1"/>
</dbReference>
<dbReference type="InterPro" id="IPR008971">
    <property type="entry name" value="HSP40/DnaJ_pept-bd"/>
</dbReference>
<organism evidence="11 12">
    <name type="scientific">Schizothecium vesticola</name>
    <dbReference type="NCBI Taxonomy" id="314040"/>
    <lineage>
        <taxon>Eukaryota</taxon>
        <taxon>Fungi</taxon>
        <taxon>Dikarya</taxon>
        <taxon>Ascomycota</taxon>
        <taxon>Pezizomycotina</taxon>
        <taxon>Sordariomycetes</taxon>
        <taxon>Sordariomycetidae</taxon>
        <taxon>Sordariales</taxon>
        <taxon>Schizotheciaceae</taxon>
        <taxon>Schizothecium</taxon>
    </lineage>
</organism>
<dbReference type="FunFam" id="2.10.230.10:FF:000002">
    <property type="entry name" value="Molecular chaperone DnaJ"/>
    <property type="match status" value="1"/>
</dbReference>
<evidence type="ECO:0000256" key="6">
    <source>
        <dbReference type="PROSITE-ProRule" id="PRU00546"/>
    </source>
</evidence>
<keyword evidence="5" id="KW-0143">Chaperone</keyword>
<keyword evidence="4 6" id="KW-0862">Zinc</keyword>
<dbReference type="Proteomes" id="UP001172155">
    <property type="component" value="Unassembled WGS sequence"/>
</dbReference>
<dbReference type="InterPro" id="IPR036410">
    <property type="entry name" value="HSP_DnaJ_Cys-rich_dom_sf"/>
</dbReference>
<dbReference type="CDD" id="cd06257">
    <property type="entry name" value="DnaJ"/>
    <property type="match status" value="1"/>
</dbReference>
<dbReference type="PROSITE" id="PS50076">
    <property type="entry name" value="DNAJ_2"/>
    <property type="match status" value="1"/>
</dbReference>
<dbReference type="InterPro" id="IPR002939">
    <property type="entry name" value="DnaJ_C"/>
</dbReference>
<feature type="chain" id="PRO_5041344638" description="DnaJ-domain-containing protein" evidence="8">
    <location>
        <begin position="21"/>
        <end position="420"/>
    </location>
</feature>
<dbReference type="PROSITE" id="PS00636">
    <property type="entry name" value="DNAJ_1"/>
    <property type="match status" value="1"/>
</dbReference>
<sequence length="420" mass="47458">MLFGRTALLCLVALAQLAFGAEDYYNLLGISKQASDKQIKSAYRRLSKKYHPDKNPNDKTAHDKFVEVAEAYEALIDGESRRIYDQYGHEGLKQHKQQGGGQQGHDPFDVFSRFFGGGGHFNQQQRRGPNVDLKVKIPLRDFYNGRTTEFQWDKQEICERCEGTGAADGHVDTCSSCHGHGVKLVRHQLAPGMFQQVQMQCDVCGGRGKSIKHRCPVCAGQRVVRKPTPVSLTVARGAAEGTRLVYDNEADASPDYVAGDLVVTLVEKEPDYADNPDRVDGTFFRRKGDDLYWREVLSLREALFGGWSRNLTHMDGHVVRLARGPDEVVQFGHVETVAGEGMPRWHEDGDSVYHKTQFGNLFVEYAVVMPDQMDAKLKKELRGVWDKWIKKNGVDLHKDSGRPEKVEMRSDQEEHTHEEL</sequence>
<dbReference type="InterPro" id="IPR018253">
    <property type="entry name" value="DnaJ_domain_CS"/>
</dbReference>
<dbReference type="EMBL" id="JAUKUD010000001">
    <property type="protein sequence ID" value="KAK0755008.1"/>
    <property type="molecule type" value="Genomic_DNA"/>
</dbReference>
<dbReference type="AlphaFoldDB" id="A0AA40KDC9"/>
<evidence type="ECO:0000256" key="4">
    <source>
        <dbReference type="ARBA" id="ARBA00022833"/>
    </source>
</evidence>
<dbReference type="GO" id="GO:0030544">
    <property type="term" value="F:Hsp70 protein binding"/>
    <property type="evidence" value="ECO:0007669"/>
    <property type="project" value="InterPro"/>
</dbReference>
<dbReference type="GO" id="GO:0051082">
    <property type="term" value="F:unfolded protein binding"/>
    <property type="evidence" value="ECO:0007669"/>
    <property type="project" value="InterPro"/>
</dbReference>
<feature type="signal peptide" evidence="8">
    <location>
        <begin position="1"/>
        <end position="20"/>
    </location>
</feature>
<protein>
    <recommendedName>
        <fullName evidence="13">DnaJ-domain-containing protein</fullName>
    </recommendedName>
</protein>
<keyword evidence="12" id="KW-1185">Reference proteome</keyword>
<dbReference type="CDD" id="cd10747">
    <property type="entry name" value="DnaJ_C"/>
    <property type="match status" value="1"/>
</dbReference>
<dbReference type="CDD" id="cd10719">
    <property type="entry name" value="DnaJ_zf"/>
    <property type="match status" value="1"/>
</dbReference>
<evidence type="ECO:0000259" key="10">
    <source>
        <dbReference type="PROSITE" id="PS51188"/>
    </source>
</evidence>
<dbReference type="PROSITE" id="PS51188">
    <property type="entry name" value="ZF_CR"/>
    <property type="match status" value="1"/>
</dbReference>
<dbReference type="PRINTS" id="PR00625">
    <property type="entry name" value="JDOMAIN"/>
</dbReference>
<dbReference type="Pfam" id="PF00684">
    <property type="entry name" value="DnaJ_CXXCXGXG"/>
    <property type="match status" value="1"/>
</dbReference>
<dbReference type="InterPro" id="IPR044713">
    <property type="entry name" value="DNJA1/2-like"/>
</dbReference>
<evidence type="ECO:0000256" key="5">
    <source>
        <dbReference type="ARBA" id="ARBA00023186"/>
    </source>
</evidence>
<evidence type="ECO:0000259" key="9">
    <source>
        <dbReference type="PROSITE" id="PS50076"/>
    </source>
</evidence>
<dbReference type="InterPro" id="IPR001623">
    <property type="entry name" value="DnaJ_domain"/>
</dbReference>
<feature type="region of interest" description="Disordered" evidence="7">
    <location>
        <begin position="396"/>
        <end position="420"/>
    </location>
</feature>
<dbReference type="SUPFAM" id="SSF57938">
    <property type="entry name" value="DnaJ/Hsp40 cysteine-rich domain"/>
    <property type="match status" value="1"/>
</dbReference>
<accession>A0AA40KDC9</accession>
<dbReference type="PANTHER" id="PTHR43888">
    <property type="entry name" value="DNAJ-LIKE-2, ISOFORM A-RELATED"/>
    <property type="match status" value="1"/>
</dbReference>
<dbReference type="SUPFAM" id="SSF49493">
    <property type="entry name" value="HSP40/DnaJ peptide-binding domain"/>
    <property type="match status" value="2"/>
</dbReference>
<evidence type="ECO:0000256" key="3">
    <source>
        <dbReference type="ARBA" id="ARBA00022771"/>
    </source>
</evidence>
<dbReference type="Gene3D" id="2.60.260.20">
    <property type="entry name" value="Urease metallochaperone UreE, N-terminal domain"/>
    <property type="match status" value="2"/>
</dbReference>
<evidence type="ECO:0008006" key="13">
    <source>
        <dbReference type="Google" id="ProtNLM"/>
    </source>
</evidence>